<reference evidence="2 3" key="1">
    <citation type="journal article" date="2013" name="Proc. Natl. Acad. Sci. U.S.A.">
        <title>Fine-scale variation in meiotic recombination in Mimulus inferred from population shotgun sequencing.</title>
        <authorList>
            <person name="Hellsten U."/>
            <person name="Wright K.M."/>
            <person name="Jenkins J."/>
            <person name="Shu S."/>
            <person name="Yuan Y."/>
            <person name="Wessler S.R."/>
            <person name="Schmutz J."/>
            <person name="Willis J.H."/>
            <person name="Rokhsar D.S."/>
        </authorList>
    </citation>
    <scope>NUCLEOTIDE SEQUENCE [LARGE SCALE GENOMIC DNA]</scope>
    <source>
        <strain evidence="3">cv. DUN x IM62</strain>
    </source>
</reference>
<name>A0A022RXW5_ERYGU</name>
<accession>A0A022RXW5</accession>
<dbReference type="Proteomes" id="UP000030748">
    <property type="component" value="Unassembled WGS sequence"/>
</dbReference>
<dbReference type="PANTHER" id="PTHR36795">
    <property type="entry name" value="OS01G0938400 PROTEIN"/>
    <property type="match status" value="1"/>
</dbReference>
<keyword evidence="3" id="KW-1185">Reference proteome</keyword>
<evidence type="ECO:0000313" key="3">
    <source>
        <dbReference type="Proteomes" id="UP000030748"/>
    </source>
</evidence>
<protein>
    <submittedName>
        <fullName evidence="2">Uncharacterized protein</fullName>
    </submittedName>
</protein>
<evidence type="ECO:0000313" key="2">
    <source>
        <dbReference type="EMBL" id="EYU44841.1"/>
    </source>
</evidence>
<dbReference type="PANTHER" id="PTHR36795:SF2">
    <property type="entry name" value="OS01G0938400 PROTEIN"/>
    <property type="match status" value="1"/>
</dbReference>
<feature type="compositionally biased region" description="Low complexity" evidence="1">
    <location>
        <begin position="1"/>
        <end position="10"/>
    </location>
</feature>
<evidence type="ECO:0000256" key="1">
    <source>
        <dbReference type="SAM" id="MobiDB-lite"/>
    </source>
</evidence>
<dbReference type="AlphaFoldDB" id="A0A022RXW5"/>
<feature type="compositionally biased region" description="Basic and acidic residues" evidence="1">
    <location>
        <begin position="14"/>
        <end position="24"/>
    </location>
</feature>
<dbReference type="PhylomeDB" id="A0A022RXW5"/>
<sequence>MMASSSSSSSIKVSYERLKKQDDERLMEEDEEYKGLMEKAMGRLRKSRLRRLHVNNSRRRSRSGKSSSIKSRLKIPSLKRFLRRKARLVKLGLNKVYKRLKESQSHFGDLFAGNYLFMQVTPTPLKYAPSDHHTKSFAKSPTATAAAHNYHPHHHHALPSITANNNNIPS</sequence>
<dbReference type="eggNOG" id="ENOG502S5MM">
    <property type="taxonomic scope" value="Eukaryota"/>
</dbReference>
<organism evidence="2 3">
    <name type="scientific">Erythranthe guttata</name>
    <name type="common">Yellow monkey flower</name>
    <name type="synonym">Mimulus guttatus</name>
    <dbReference type="NCBI Taxonomy" id="4155"/>
    <lineage>
        <taxon>Eukaryota</taxon>
        <taxon>Viridiplantae</taxon>
        <taxon>Streptophyta</taxon>
        <taxon>Embryophyta</taxon>
        <taxon>Tracheophyta</taxon>
        <taxon>Spermatophyta</taxon>
        <taxon>Magnoliopsida</taxon>
        <taxon>eudicotyledons</taxon>
        <taxon>Gunneridae</taxon>
        <taxon>Pentapetalae</taxon>
        <taxon>asterids</taxon>
        <taxon>lamiids</taxon>
        <taxon>Lamiales</taxon>
        <taxon>Phrymaceae</taxon>
        <taxon>Erythranthe</taxon>
    </lineage>
</organism>
<dbReference type="EMBL" id="KI630210">
    <property type="protein sequence ID" value="EYU44841.1"/>
    <property type="molecule type" value="Genomic_DNA"/>
</dbReference>
<proteinExistence type="predicted"/>
<gene>
    <name evidence="2" type="ORF">MIMGU_mgv1a015029mg</name>
</gene>
<feature type="region of interest" description="Disordered" evidence="1">
    <location>
        <begin position="1"/>
        <end position="71"/>
    </location>
</feature>
<feature type="compositionally biased region" description="Basic residues" evidence="1">
    <location>
        <begin position="42"/>
        <end position="63"/>
    </location>
</feature>